<dbReference type="AlphaFoldDB" id="A0A4S8MEM3"/>
<dbReference type="PANTHER" id="PTHR37919:SF2">
    <property type="entry name" value="EXPERA DOMAIN-CONTAINING PROTEIN"/>
    <property type="match status" value="1"/>
</dbReference>
<feature type="chain" id="PRO_5020720709" description="EXPERA domain-containing protein" evidence="1">
    <location>
        <begin position="23"/>
        <end position="175"/>
    </location>
</feature>
<reference evidence="2 3" key="1">
    <citation type="journal article" date="2019" name="Nat. Ecol. Evol.">
        <title>Megaphylogeny resolves global patterns of mushroom evolution.</title>
        <authorList>
            <person name="Varga T."/>
            <person name="Krizsan K."/>
            <person name="Foldi C."/>
            <person name="Dima B."/>
            <person name="Sanchez-Garcia M."/>
            <person name="Sanchez-Ramirez S."/>
            <person name="Szollosi G.J."/>
            <person name="Szarkandi J.G."/>
            <person name="Papp V."/>
            <person name="Albert L."/>
            <person name="Andreopoulos W."/>
            <person name="Angelini C."/>
            <person name="Antonin V."/>
            <person name="Barry K.W."/>
            <person name="Bougher N.L."/>
            <person name="Buchanan P."/>
            <person name="Buyck B."/>
            <person name="Bense V."/>
            <person name="Catcheside P."/>
            <person name="Chovatia M."/>
            <person name="Cooper J."/>
            <person name="Damon W."/>
            <person name="Desjardin D."/>
            <person name="Finy P."/>
            <person name="Geml J."/>
            <person name="Haridas S."/>
            <person name="Hughes K."/>
            <person name="Justo A."/>
            <person name="Karasinski D."/>
            <person name="Kautmanova I."/>
            <person name="Kiss B."/>
            <person name="Kocsube S."/>
            <person name="Kotiranta H."/>
            <person name="LaButti K.M."/>
            <person name="Lechner B.E."/>
            <person name="Liimatainen K."/>
            <person name="Lipzen A."/>
            <person name="Lukacs Z."/>
            <person name="Mihaltcheva S."/>
            <person name="Morgado L.N."/>
            <person name="Niskanen T."/>
            <person name="Noordeloos M.E."/>
            <person name="Ohm R.A."/>
            <person name="Ortiz-Santana B."/>
            <person name="Ovrebo C."/>
            <person name="Racz N."/>
            <person name="Riley R."/>
            <person name="Savchenko A."/>
            <person name="Shiryaev A."/>
            <person name="Soop K."/>
            <person name="Spirin V."/>
            <person name="Szebenyi C."/>
            <person name="Tomsovsky M."/>
            <person name="Tulloss R.E."/>
            <person name="Uehling J."/>
            <person name="Grigoriev I.V."/>
            <person name="Vagvolgyi C."/>
            <person name="Papp T."/>
            <person name="Martin F.M."/>
            <person name="Miettinen O."/>
            <person name="Hibbett D.S."/>
            <person name="Nagy L.G."/>
        </authorList>
    </citation>
    <scope>NUCLEOTIDE SEQUENCE [LARGE SCALE GENOMIC DNA]</scope>
    <source>
        <strain evidence="2 3">CBS 962.96</strain>
    </source>
</reference>
<dbReference type="PANTHER" id="PTHR37919">
    <property type="entry name" value="PROTEIN CBG05606"/>
    <property type="match status" value="1"/>
</dbReference>
<sequence>MPNQSWISCWFLLSSAITFWDAGYCLMRPRSMEGGDLHWLWKPYTLYGQMDYVYSVESYEKGEGFASAGAVMAVVENLTAYTYLYLVHVANSDLAPLIGYSAAIMTMAKTVVHVGQELFCGLCGIGHNGVSTMISYWVLPKACVNFSLDTVSCLIMFSLGKDIYSSLRNNKLKTQ</sequence>
<dbReference type="EMBL" id="ML179095">
    <property type="protein sequence ID" value="THV01065.1"/>
    <property type="molecule type" value="Genomic_DNA"/>
</dbReference>
<proteinExistence type="predicted"/>
<accession>A0A4S8MEM3</accession>
<dbReference type="OrthoDB" id="60858at2759"/>
<evidence type="ECO:0000313" key="3">
    <source>
        <dbReference type="Proteomes" id="UP000297245"/>
    </source>
</evidence>
<name>A0A4S8MEM3_DENBC</name>
<organism evidence="2 3">
    <name type="scientific">Dendrothele bispora (strain CBS 962.96)</name>
    <dbReference type="NCBI Taxonomy" id="1314807"/>
    <lineage>
        <taxon>Eukaryota</taxon>
        <taxon>Fungi</taxon>
        <taxon>Dikarya</taxon>
        <taxon>Basidiomycota</taxon>
        <taxon>Agaricomycotina</taxon>
        <taxon>Agaricomycetes</taxon>
        <taxon>Agaricomycetidae</taxon>
        <taxon>Agaricales</taxon>
        <taxon>Agaricales incertae sedis</taxon>
        <taxon>Dendrothele</taxon>
    </lineage>
</organism>
<feature type="signal peptide" evidence="1">
    <location>
        <begin position="1"/>
        <end position="22"/>
    </location>
</feature>
<gene>
    <name evidence="2" type="ORF">K435DRAFT_776243</name>
</gene>
<evidence type="ECO:0008006" key="4">
    <source>
        <dbReference type="Google" id="ProtNLM"/>
    </source>
</evidence>
<dbReference type="Proteomes" id="UP000297245">
    <property type="component" value="Unassembled WGS sequence"/>
</dbReference>
<evidence type="ECO:0000256" key="1">
    <source>
        <dbReference type="SAM" id="SignalP"/>
    </source>
</evidence>
<protein>
    <recommendedName>
        <fullName evidence="4">EXPERA domain-containing protein</fullName>
    </recommendedName>
</protein>
<evidence type="ECO:0000313" key="2">
    <source>
        <dbReference type="EMBL" id="THV01065.1"/>
    </source>
</evidence>
<keyword evidence="3" id="KW-1185">Reference proteome</keyword>
<keyword evidence="1" id="KW-0732">Signal</keyword>